<dbReference type="InterPro" id="IPR000073">
    <property type="entry name" value="AB_hydrolase_1"/>
</dbReference>
<evidence type="ECO:0000256" key="3">
    <source>
        <dbReference type="ARBA" id="ARBA00037942"/>
    </source>
</evidence>
<evidence type="ECO:0000256" key="2">
    <source>
        <dbReference type="ARBA" id="ARBA00022490"/>
    </source>
</evidence>
<dbReference type="InterPro" id="IPR029058">
    <property type="entry name" value="AB_hydrolase_fold"/>
</dbReference>
<accession>A0A0N4VF53</accession>
<dbReference type="PANTHER" id="PTHR46197:SF3">
    <property type="entry name" value="AB HYDROLASE-1 DOMAIN-CONTAINING PROTEIN"/>
    <property type="match status" value="1"/>
</dbReference>
<dbReference type="PANTHER" id="PTHR46197">
    <property type="entry name" value="PROTEIN ABHD14B-LIKE"/>
    <property type="match status" value="1"/>
</dbReference>
<keyword evidence="6" id="KW-1185">Reference proteome</keyword>
<dbReference type="Proteomes" id="UP000274131">
    <property type="component" value="Unassembled WGS sequence"/>
</dbReference>
<dbReference type="AlphaFoldDB" id="A0A0N4VF53"/>
<reference evidence="7" key="1">
    <citation type="submission" date="2017-02" db="UniProtKB">
        <authorList>
            <consortium name="WormBaseParasite"/>
        </authorList>
    </citation>
    <scope>IDENTIFICATION</scope>
</reference>
<dbReference type="Gene3D" id="3.40.50.1820">
    <property type="entry name" value="alpha/beta hydrolase"/>
    <property type="match status" value="1"/>
</dbReference>
<proteinExistence type="inferred from homology"/>
<gene>
    <name evidence="5" type="ORF">EVEC_LOCUS8775</name>
</gene>
<dbReference type="EMBL" id="UXUI01009605">
    <property type="protein sequence ID" value="VDD94024.1"/>
    <property type="molecule type" value="Genomic_DNA"/>
</dbReference>
<comment type="subcellular location">
    <subcellularLocation>
        <location evidence="1">Cytoplasm</location>
    </subcellularLocation>
</comment>
<sequence>MIDRNHEIFYRKTDPPRNNFAKGNVLLIHGQSYSSSTWLEHSTMQVLAAAGYRCIAIDLPGCGKTGGPAVSDGNKAEILSLVIRRLELDSVMIVGHSMAGQYIVPLFGSKQILCVVAVALSNTNTLPENASQFKTPILVLWGDRDTSLGPNAAANLQRLPNAKLLKIPNGGHACHLTSPEYFQTACINFFDLVRQYCVQPS</sequence>
<dbReference type="WBParaSite" id="EVEC_0000936501-mRNA-1">
    <property type="protein sequence ID" value="EVEC_0000936501-mRNA-1"/>
    <property type="gene ID" value="EVEC_0000936501"/>
</dbReference>
<keyword evidence="2" id="KW-0963">Cytoplasm</keyword>
<evidence type="ECO:0000313" key="5">
    <source>
        <dbReference type="EMBL" id="VDD94024.1"/>
    </source>
</evidence>
<protein>
    <submittedName>
        <fullName evidence="7">AB hydrolase-1 domain-containing protein</fullName>
    </submittedName>
</protein>
<name>A0A0N4VF53_ENTVE</name>
<organism evidence="7">
    <name type="scientific">Enterobius vermicularis</name>
    <name type="common">Human pinworm</name>
    <dbReference type="NCBI Taxonomy" id="51028"/>
    <lineage>
        <taxon>Eukaryota</taxon>
        <taxon>Metazoa</taxon>
        <taxon>Ecdysozoa</taxon>
        <taxon>Nematoda</taxon>
        <taxon>Chromadorea</taxon>
        <taxon>Rhabditida</taxon>
        <taxon>Spirurina</taxon>
        <taxon>Oxyuridomorpha</taxon>
        <taxon>Oxyuroidea</taxon>
        <taxon>Oxyuridae</taxon>
        <taxon>Enterobius</taxon>
    </lineage>
</organism>
<reference evidence="5 6" key="2">
    <citation type="submission" date="2018-10" db="EMBL/GenBank/DDBJ databases">
        <authorList>
            <consortium name="Pathogen Informatics"/>
        </authorList>
    </citation>
    <scope>NUCLEOTIDE SEQUENCE [LARGE SCALE GENOMIC DNA]</scope>
</reference>
<dbReference type="Pfam" id="PF12697">
    <property type="entry name" value="Abhydrolase_6"/>
    <property type="match status" value="1"/>
</dbReference>
<evidence type="ECO:0000259" key="4">
    <source>
        <dbReference type="Pfam" id="PF12697"/>
    </source>
</evidence>
<feature type="domain" description="AB hydrolase-1" evidence="4">
    <location>
        <begin position="25"/>
        <end position="105"/>
    </location>
</feature>
<evidence type="ECO:0000313" key="6">
    <source>
        <dbReference type="Proteomes" id="UP000274131"/>
    </source>
</evidence>
<evidence type="ECO:0000313" key="7">
    <source>
        <dbReference type="WBParaSite" id="EVEC_0000936501-mRNA-1"/>
    </source>
</evidence>
<evidence type="ECO:0000256" key="1">
    <source>
        <dbReference type="ARBA" id="ARBA00004496"/>
    </source>
</evidence>
<dbReference type="GO" id="GO:0005737">
    <property type="term" value="C:cytoplasm"/>
    <property type="evidence" value="ECO:0007669"/>
    <property type="project" value="UniProtKB-SubCell"/>
</dbReference>
<dbReference type="STRING" id="51028.A0A0N4VF53"/>
<dbReference type="SUPFAM" id="SSF53474">
    <property type="entry name" value="alpha/beta-Hydrolases"/>
    <property type="match status" value="1"/>
</dbReference>
<comment type="similarity">
    <text evidence="3">Belongs to the AB hydrolase superfamily. ABHD14 family.</text>
</comment>
<dbReference type="OrthoDB" id="284184at2759"/>